<accession>A0ABW3PN74</accession>
<evidence type="ECO:0000313" key="10">
    <source>
        <dbReference type="EMBL" id="MFD1123750.1"/>
    </source>
</evidence>
<dbReference type="PRINTS" id="PR01488">
    <property type="entry name" value="RTXTOXINA"/>
</dbReference>
<dbReference type="SUPFAM" id="SSF51120">
    <property type="entry name" value="beta-Roll"/>
    <property type="match status" value="8"/>
</dbReference>
<keyword evidence="7" id="KW-0843">Virulence</keyword>
<organism evidence="10 11">
    <name type="scientific">Methylophilus flavus</name>
    <dbReference type="NCBI Taxonomy" id="640084"/>
    <lineage>
        <taxon>Bacteria</taxon>
        <taxon>Pseudomonadati</taxon>
        <taxon>Pseudomonadota</taxon>
        <taxon>Betaproteobacteria</taxon>
        <taxon>Nitrosomonadales</taxon>
        <taxon>Methylophilaceae</taxon>
        <taxon>Methylophilus</taxon>
    </lineage>
</organism>
<dbReference type="InterPro" id="IPR018511">
    <property type="entry name" value="Hemolysin-typ_Ca-bd_CS"/>
</dbReference>
<evidence type="ECO:0000256" key="8">
    <source>
        <dbReference type="ARBA" id="ARBA00023136"/>
    </source>
</evidence>
<evidence type="ECO:0000256" key="3">
    <source>
        <dbReference type="ARBA" id="ARBA00004613"/>
    </source>
</evidence>
<comment type="caution">
    <text evidence="10">The sequence shown here is derived from an EMBL/GenBank/DDBJ whole genome shotgun (WGS) entry which is preliminary data.</text>
</comment>
<dbReference type="InterPro" id="IPR050557">
    <property type="entry name" value="RTX_toxin/Mannuronan_C5-epim"/>
</dbReference>
<dbReference type="PROSITE" id="PS00330">
    <property type="entry name" value="HEMOLYSIN_CALCIUM"/>
    <property type="match status" value="4"/>
</dbReference>
<reference evidence="11" key="1">
    <citation type="journal article" date="2019" name="Int. J. Syst. Evol. Microbiol.">
        <title>The Global Catalogue of Microorganisms (GCM) 10K type strain sequencing project: providing services to taxonomists for standard genome sequencing and annotation.</title>
        <authorList>
            <consortium name="The Broad Institute Genomics Platform"/>
            <consortium name="The Broad Institute Genome Sequencing Center for Infectious Disease"/>
            <person name="Wu L."/>
            <person name="Ma J."/>
        </authorList>
    </citation>
    <scope>NUCLEOTIDE SEQUENCE [LARGE SCALE GENOMIC DNA]</scope>
    <source>
        <strain evidence="11">CCUG 58411</strain>
    </source>
</reference>
<comment type="cofactor">
    <cofactor evidence="1">
        <name>Ca(2+)</name>
        <dbReference type="ChEBI" id="CHEBI:29108"/>
    </cofactor>
</comment>
<evidence type="ECO:0000256" key="5">
    <source>
        <dbReference type="ARBA" id="ARBA00022656"/>
    </source>
</evidence>
<dbReference type="RefSeq" id="WP_379035746.1">
    <property type="nucleotide sequence ID" value="NZ_JBHTLN010000007.1"/>
</dbReference>
<dbReference type="InterPro" id="IPR001343">
    <property type="entry name" value="Hemolysn_Ca-bd"/>
</dbReference>
<protein>
    <submittedName>
        <fullName evidence="10">M10 family metallopeptidase C-terminal domain-containing protein</fullName>
    </submittedName>
</protein>
<dbReference type="Proteomes" id="UP001597206">
    <property type="component" value="Unassembled WGS sequence"/>
</dbReference>
<evidence type="ECO:0000256" key="1">
    <source>
        <dbReference type="ARBA" id="ARBA00001913"/>
    </source>
</evidence>
<dbReference type="EMBL" id="JBHTLN010000007">
    <property type="protein sequence ID" value="MFD1123750.1"/>
    <property type="molecule type" value="Genomic_DNA"/>
</dbReference>
<name>A0ABW3PN74_9PROT</name>
<evidence type="ECO:0000256" key="2">
    <source>
        <dbReference type="ARBA" id="ARBA00004370"/>
    </source>
</evidence>
<feature type="domain" description="Peptidase M10 serralysin C-terminal" evidence="9">
    <location>
        <begin position="561"/>
        <end position="679"/>
    </location>
</feature>
<feature type="non-terminal residue" evidence="10">
    <location>
        <position position="1"/>
    </location>
</feature>
<dbReference type="Gene3D" id="2.150.10.10">
    <property type="entry name" value="Serralysin-like metalloprotease, C-terminal"/>
    <property type="match status" value="6"/>
</dbReference>
<dbReference type="NCBIfam" id="TIGR03661">
    <property type="entry name" value="T1SS_VCA0849"/>
    <property type="match status" value="1"/>
</dbReference>
<evidence type="ECO:0000259" key="9">
    <source>
        <dbReference type="Pfam" id="PF08548"/>
    </source>
</evidence>
<evidence type="ECO:0000256" key="6">
    <source>
        <dbReference type="ARBA" id="ARBA00022737"/>
    </source>
</evidence>
<keyword evidence="8" id="KW-0472">Membrane</keyword>
<evidence type="ECO:0000256" key="7">
    <source>
        <dbReference type="ARBA" id="ARBA00023026"/>
    </source>
</evidence>
<comment type="subcellular location">
    <subcellularLocation>
        <location evidence="2">Membrane</location>
    </subcellularLocation>
    <subcellularLocation>
        <location evidence="3">Secreted</location>
    </subcellularLocation>
</comment>
<keyword evidence="4" id="KW-0964">Secreted</keyword>
<dbReference type="InterPro" id="IPR011049">
    <property type="entry name" value="Serralysin-like_metalloprot_C"/>
</dbReference>
<keyword evidence="11" id="KW-1185">Reference proteome</keyword>
<dbReference type="Pfam" id="PF08548">
    <property type="entry name" value="Peptidase_M10_C"/>
    <property type="match status" value="1"/>
</dbReference>
<sequence>GNNILDGKGGNDTLAGKKGNDTYIIDNSGVTVTEDANEGIDQVNASVSYTLAANVENLVLTGNGDITGTGNELANTITGNAGDNILDGGAGVDKLIGGLGDDIYKVDLALTGTTAANFKVSLQDTITETAVANSGIDTVQLRLLAGTDYSTMANATTLTLGANLEKLDASATGLTKLNLTGNALANTLTGNDADNILDGGAGVDILQGGKGDDTYILDLKVTGTGISANVNTFDDSIIETNGSTNGVDTIKLRGAATLATATTLTLNGDWIHIENLDASATGKTKLDLTGNSLNNTLTGNAAANVLKGLGGNDTYIVDNINDEVNENASEGTDLVQASVTYTLGANVENLELLGTAAINGNGNSLVNTITGNAGNNILDGKGGNDTLAGKKGNDTYIIDNRGVTVTEDANEGIDQVNASVSYTLAANVENLLLTGSANINGTGNELANTLTGNAGNNTLDGALGIDKLAGGLGNDTYLVDLIQTGTTAAAFRVALQDTITEAANAGNDTVKLRGDFNHINTTTLTLGVNLENLDASATGTTKLNLAGNALANTLTGNDADNILDGGAGDDILIGGLGSDTLKGGSGTDYFKYSSTLDSTSNGMDIITDFAQGVDKIDLSELDGGQIALSFASTISTANSIWFSQSSGITFVYVDTSGDTTADFQIQLTGNINFVASDFVYNNSQVNHLFTEFDDEINLNSININRYNITYIYNALAGNDIVTLPDSYTRAALLNYDPTQVFHGGDGEDTILGGSLDDIISGDDGIDTLAGGLGSDTYIVDLIQTGTTASTYRVALQDTITETSVAGSGTDTVKLRGSFDHLNATTLTLGTNLENLDASETGVTKLNLIGNALANTLIGNDADNIIDGGAGNDYLVGGKGSDTLYGDAGDDTLRSGDGLGIDYAYLDILHGGEGNDIYIISGYEGEYRPSKVIETLSVAAGGGIDTVFTNYSYALPQYVENLTFDNQIRTAGYTLRGVGNELNNILQGDINSNLLIGGAGDDIIDGGIVTSLSGGGSQEDSLYGGLGNDKLYGQDGMDVYYINGSVEHQVAEIFDNSPINTSSAANLLYFNSSIENDTLRLFSGDTGVTHIYIQKMLFDLEQVDGIKRLVDYAISDASSLNVDASAITNKVEIFGNRGDNVLISSSFNDLINGNSGNDTIIGGAGSDSLYGGLGADTFKWNLHDNGLTKDLSKATDTIFDFELAEGDKLNLKDLLIGETKDNILQYLDVVTTQYGETQIRISSHGGFTAGNYNSANEDGRVILFNTDIFRDSSTSTEAALIQHMINNQSLLID</sequence>
<evidence type="ECO:0000256" key="4">
    <source>
        <dbReference type="ARBA" id="ARBA00022525"/>
    </source>
</evidence>
<dbReference type="InterPro" id="IPR013858">
    <property type="entry name" value="Peptidase_M10B_C"/>
</dbReference>
<evidence type="ECO:0000313" key="11">
    <source>
        <dbReference type="Proteomes" id="UP001597206"/>
    </source>
</evidence>
<dbReference type="InterPro" id="IPR019960">
    <property type="entry name" value="T1SS_VCA0849"/>
</dbReference>
<dbReference type="Pfam" id="PF00353">
    <property type="entry name" value="HemolysinCabind"/>
    <property type="match status" value="12"/>
</dbReference>
<dbReference type="PRINTS" id="PR00313">
    <property type="entry name" value="CABNDNGRPT"/>
</dbReference>
<dbReference type="InterPro" id="IPR003995">
    <property type="entry name" value="RTX_toxin_determinant-A"/>
</dbReference>
<dbReference type="PANTHER" id="PTHR38340">
    <property type="entry name" value="S-LAYER PROTEIN"/>
    <property type="match status" value="1"/>
</dbReference>
<proteinExistence type="predicted"/>
<keyword evidence="6" id="KW-0677">Repeat</keyword>
<gene>
    <name evidence="10" type="ORF">ACFQ2T_14630</name>
</gene>
<dbReference type="PANTHER" id="PTHR38340:SF1">
    <property type="entry name" value="S-LAYER PROTEIN"/>
    <property type="match status" value="1"/>
</dbReference>
<keyword evidence="5" id="KW-0800">Toxin</keyword>